<dbReference type="AlphaFoldDB" id="A0A9X0U222"/>
<dbReference type="Proteomes" id="UP000535182">
    <property type="component" value="Unassembled WGS sequence"/>
</dbReference>
<comment type="caution">
    <text evidence="1">The sequence shown here is derived from an EMBL/GenBank/DDBJ whole genome shotgun (WGS) entry which is preliminary data.</text>
</comment>
<proteinExistence type="predicted"/>
<gene>
    <name evidence="1" type="ORF">HDF14_000570</name>
</gene>
<evidence type="ECO:0000313" key="2">
    <source>
        <dbReference type="Proteomes" id="UP000535182"/>
    </source>
</evidence>
<sequence length="50" mass="5462">MVVLTEMRVADSSIRTAAKWLAGQVETGGSGLARDRFNIKRDGGWVNEIV</sequence>
<reference evidence="1 2" key="1">
    <citation type="submission" date="2020-08" db="EMBL/GenBank/DDBJ databases">
        <title>Genomic Encyclopedia of Type Strains, Phase IV (KMG-V): Genome sequencing to study the core and pangenomes of soil and plant-associated prokaryotes.</title>
        <authorList>
            <person name="Whitman W."/>
        </authorList>
    </citation>
    <scope>NUCLEOTIDE SEQUENCE [LARGE SCALE GENOMIC DNA]</scope>
    <source>
        <strain evidence="1 2">X5P2</strain>
    </source>
</reference>
<accession>A0A9X0U222</accession>
<name>A0A9X0U222_9BACT</name>
<dbReference type="EMBL" id="JACHEB010000001">
    <property type="protein sequence ID" value="MBB5326976.1"/>
    <property type="molecule type" value="Genomic_DNA"/>
</dbReference>
<organism evidence="1 2">
    <name type="scientific">Tunturiibacter gelidiferens</name>
    <dbReference type="NCBI Taxonomy" id="3069689"/>
    <lineage>
        <taxon>Bacteria</taxon>
        <taxon>Pseudomonadati</taxon>
        <taxon>Acidobacteriota</taxon>
        <taxon>Terriglobia</taxon>
        <taxon>Terriglobales</taxon>
        <taxon>Acidobacteriaceae</taxon>
        <taxon>Tunturiibacter</taxon>
    </lineage>
</organism>
<keyword evidence="2" id="KW-1185">Reference proteome</keyword>
<evidence type="ECO:0000313" key="1">
    <source>
        <dbReference type="EMBL" id="MBB5326976.1"/>
    </source>
</evidence>
<dbReference type="RefSeq" id="WP_183973275.1">
    <property type="nucleotide sequence ID" value="NZ_JACHEB010000001.1"/>
</dbReference>
<protein>
    <submittedName>
        <fullName evidence="1">Uncharacterized protein</fullName>
    </submittedName>
</protein>